<proteinExistence type="predicted"/>
<evidence type="ECO:0000256" key="1">
    <source>
        <dbReference type="ARBA" id="ARBA00023015"/>
    </source>
</evidence>
<dbReference type="InterPro" id="IPR009057">
    <property type="entry name" value="Homeodomain-like_sf"/>
</dbReference>
<evidence type="ECO:0000256" key="2">
    <source>
        <dbReference type="ARBA" id="ARBA00023125"/>
    </source>
</evidence>
<organism evidence="6 7">
    <name type="scientific">Vibrio viridaestus</name>
    <dbReference type="NCBI Taxonomy" id="2487322"/>
    <lineage>
        <taxon>Bacteria</taxon>
        <taxon>Pseudomonadati</taxon>
        <taxon>Pseudomonadota</taxon>
        <taxon>Gammaproteobacteria</taxon>
        <taxon>Vibrionales</taxon>
        <taxon>Vibrionaceae</taxon>
        <taxon>Vibrio</taxon>
    </lineage>
</organism>
<gene>
    <name evidence="6" type="ORF">EES38_00640</name>
</gene>
<dbReference type="InterPro" id="IPR036271">
    <property type="entry name" value="Tet_transcr_reg_TetR-rel_C_sf"/>
</dbReference>
<accession>A0A3N9TJN3</accession>
<dbReference type="AlphaFoldDB" id="A0A3N9TJN3"/>
<dbReference type="Pfam" id="PF00440">
    <property type="entry name" value="TetR_N"/>
    <property type="match status" value="1"/>
</dbReference>
<keyword evidence="7" id="KW-1185">Reference proteome</keyword>
<comment type="caution">
    <text evidence="6">The sequence shown here is derived from an EMBL/GenBank/DDBJ whole genome shotgun (WGS) entry which is preliminary data.</text>
</comment>
<evidence type="ECO:0000256" key="4">
    <source>
        <dbReference type="PROSITE-ProRule" id="PRU00335"/>
    </source>
</evidence>
<dbReference type="SUPFAM" id="SSF46689">
    <property type="entry name" value="Homeodomain-like"/>
    <property type="match status" value="1"/>
</dbReference>
<dbReference type="PANTHER" id="PTHR47506">
    <property type="entry name" value="TRANSCRIPTIONAL REGULATORY PROTEIN"/>
    <property type="match status" value="1"/>
</dbReference>
<name>A0A3N9TJN3_9VIBR</name>
<dbReference type="InterPro" id="IPR001647">
    <property type="entry name" value="HTH_TetR"/>
</dbReference>
<feature type="DNA-binding region" description="H-T-H motif" evidence="4">
    <location>
        <begin position="29"/>
        <end position="48"/>
    </location>
</feature>
<dbReference type="EMBL" id="RJVQ01000001">
    <property type="protein sequence ID" value="RQW64588.1"/>
    <property type="molecule type" value="Genomic_DNA"/>
</dbReference>
<evidence type="ECO:0000259" key="5">
    <source>
        <dbReference type="PROSITE" id="PS50977"/>
    </source>
</evidence>
<dbReference type="Gene3D" id="1.10.357.10">
    <property type="entry name" value="Tetracycline Repressor, domain 2"/>
    <property type="match status" value="1"/>
</dbReference>
<dbReference type="GO" id="GO:0003677">
    <property type="term" value="F:DNA binding"/>
    <property type="evidence" value="ECO:0007669"/>
    <property type="project" value="UniProtKB-UniRule"/>
</dbReference>
<dbReference type="Gene3D" id="1.10.10.60">
    <property type="entry name" value="Homeodomain-like"/>
    <property type="match status" value="1"/>
</dbReference>
<dbReference type="OrthoDB" id="270177at2"/>
<dbReference type="PANTHER" id="PTHR47506:SF10">
    <property type="entry name" value="TRANSCRIPTIONAL REGULATORY PROTEIN"/>
    <property type="match status" value="1"/>
</dbReference>
<dbReference type="RefSeq" id="WP_124935240.1">
    <property type="nucleotide sequence ID" value="NZ_RJVQ01000001.1"/>
</dbReference>
<keyword evidence="2 4" id="KW-0238">DNA-binding</keyword>
<protein>
    <submittedName>
        <fullName evidence="6">TetR/AcrR family transcriptional regulator</fullName>
    </submittedName>
</protein>
<dbReference type="Proteomes" id="UP000281112">
    <property type="component" value="Unassembled WGS sequence"/>
</dbReference>
<sequence length="192" mass="21787">MARTVSFDRNEKLEQAMNLFWEKGYANTSIADLVSSLGINRFSLYNTFRDKKHLYAEALDHYFSKISLPNLSLLDNENGGLNELEKFLLLFAERQRLNCHGCLIQNAIIEHAGHDVHVLDKGEQLFNAIYSRLEHLVKNGQRAGEITSAVSSDALTRLILVQMQGMRVMSKAKRYQDIESSVTSILTIIKAL</sequence>
<dbReference type="Pfam" id="PF16925">
    <property type="entry name" value="TetR_C_13"/>
    <property type="match status" value="1"/>
</dbReference>
<dbReference type="SUPFAM" id="SSF48498">
    <property type="entry name" value="Tetracyclin repressor-like, C-terminal domain"/>
    <property type="match status" value="1"/>
</dbReference>
<keyword evidence="1" id="KW-0805">Transcription regulation</keyword>
<dbReference type="PROSITE" id="PS50977">
    <property type="entry name" value="HTH_TETR_2"/>
    <property type="match status" value="1"/>
</dbReference>
<keyword evidence="3" id="KW-0804">Transcription</keyword>
<evidence type="ECO:0000313" key="7">
    <source>
        <dbReference type="Proteomes" id="UP000281112"/>
    </source>
</evidence>
<reference evidence="6 7" key="1">
    <citation type="submission" date="2018-11" db="EMBL/GenBank/DDBJ databases">
        <title>Vibrio LJC006 sp. nov., isolated from seawater during the bloom of the enteromorpha.</title>
        <authorList>
            <person name="Liang J."/>
        </authorList>
    </citation>
    <scope>NUCLEOTIDE SEQUENCE [LARGE SCALE GENOMIC DNA]</scope>
    <source>
        <strain evidence="6 7">LJC006</strain>
    </source>
</reference>
<evidence type="ECO:0000313" key="6">
    <source>
        <dbReference type="EMBL" id="RQW64588.1"/>
    </source>
</evidence>
<dbReference type="InterPro" id="IPR011075">
    <property type="entry name" value="TetR_C"/>
</dbReference>
<evidence type="ECO:0000256" key="3">
    <source>
        <dbReference type="ARBA" id="ARBA00023163"/>
    </source>
</evidence>
<feature type="domain" description="HTH tetR-type" evidence="5">
    <location>
        <begin position="6"/>
        <end position="66"/>
    </location>
</feature>